<dbReference type="STRING" id="292459.STH656"/>
<dbReference type="eggNOG" id="COG4279">
    <property type="taxonomic scope" value="Bacteria"/>
</dbReference>
<protein>
    <recommendedName>
        <fullName evidence="4">SWIM-type domain-containing protein</fullName>
    </recommendedName>
</protein>
<feature type="compositionally biased region" description="Low complexity" evidence="1">
    <location>
        <begin position="179"/>
        <end position="191"/>
    </location>
</feature>
<name>Q67RQ2_SYMTH</name>
<dbReference type="PANTHER" id="PTHR38133">
    <property type="entry name" value="SLR1429 PROTEIN"/>
    <property type="match status" value="1"/>
</dbReference>
<dbReference type="Proteomes" id="UP000000417">
    <property type="component" value="Chromosome"/>
</dbReference>
<evidence type="ECO:0008006" key="4">
    <source>
        <dbReference type="Google" id="ProtNLM"/>
    </source>
</evidence>
<dbReference type="OrthoDB" id="188274at2"/>
<organism evidence="2 3">
    <name type="scientific">Symbiobacterium thermophilum (strain DSM 24528 / JCM 14929 / IAM 14863 / T)</name>
    <dbReference type="NCBI Taxonomy" id="292459"/>
    <lineage>
        <taxon>Bacteria</taxon>
        <taxon>Bacillati</taxon>
        <taxon>Bacillota</taxon>
        <taxon>Clostridia</taxon>
        <taxon>Eubacteriales</taxon>
        <taxon>Symbiobacteriaceae</taxon>
        <taxon>Symbiobacterium</taxon>
    </lineage>
</organism>
<dbReference type="RefSeq" id="WP_011194789.1">
    <property type="nucleotide sequence ID" value="NC_006177.1"/>
</dbReference>
<evidence type="ECO:0000313" key="3">
    <source>
        <dbReference type="Proteomes" id="UP000000417"/>
    </source>
</evidence>
<feature type="region of interest" description="Disordered" evidence="1">
    <location>
        <begin position="170"/>
        <end position="191"/>
    </location>
</feature>
<reference evidence="2 3" key="1">
    <citation type="journal article" date="2004" name="Nucleic Acids Res.">
        <title>Genome sequence of Symbiobacterium thermophilum, an uncultivable bacterium that depends on microbial commensalism.</title>
        <authorList>
            <person name="Ueda K."/>
            <person name="Yamashita A."/>
            <person name="Ishikawa J."/>
            <person name="Shimada M."/>
            <person name="Watsuji T."/>
            <person name="Morimura K."/>
            <person name="Ikeda H."/>
            <person name="Hattori M."/>
            <person name="Beppu T."/>
        </authorList>
    </citation>
    <scope>NUCLEOTIDE SEQUENCE [LARGE SCALE GENOMIC DNA]</scope>
    <source>
        <strain evidence="3">T / IAM 14863</strain>
    </source>
</reference>
<accession>Q67RQ2</accession>
<feature type="region of interest" description="Disordered" evidence="1">
    <location>
        <begin position="283"/>
        <end position="303"/>
    </location>
</feature>
<dbReference type="HOGENOM" id="CLU_392742_0_0_9"/>
<dbReference type="AlphaFoldDB" id="Q67RQ2"/>
<feature type="compositionally biased region" description="Basic and acidic residues" evidence="1">
    <location>
        <begin position="283"/>
        <end position="295"/>
    </location>
</feature>
<dbReference type="KEGG" id="sth:STH656"/>
<dbReference type="EMBL" id="AP006840">
    <property type="protein sequence ID" value="BAD39641.1"/>
    <property type="molecule type" value="Genomic_DNA"/>
</dbReference>
<keyword evidence="3" id="KW-1185">Reference proteome</keyword>
<evidence type="ECO:0000313" key="2">
    <source>
        <dbReference type="EMBL" id="BAD39641.1"/>
    </source>
</evidence>
<sequence>MAEWLSERWLAYVEEERLLLPMTPGQRKSAGRGDARLTFARGEIAAEVSVGSSGAIAVATLRFQPFGARDWRRVESAIAGDAEAARRLLSGTVGPELEQVCNQAGLSLFPSGRGRMPRCTCGQPITCRHVRVLVVRAAAAFGANPFLWLQVLGREREELLAGVRAQLANRAEPGGGGPARRSGAGAGAAPVGPMLDPRRFLATDTDPAGIPVRPEEAAVPDALLRVLGPLPLAPELNRTRRYAIAEVTRWGRTFRVHQPVEETAEQVLTRFYQTVSAGAARLARGERSPAYRDEPLPGTRVPPRSRVAGEIAALVDERGTCVSMDELTRACPTAAALPPEAAVQAVRGAAERLPAGYVVLADRYVGRRDQIVAGAAFRHVVTWPEWQAGRLSTEGEWFLALTLLGAWPPVTAEMNGRAVALQQWVRENPSDPDPFVAWLKPEVGDELTFAVVEPEPLRLRVTLRRRAERDLLEPLPIDQAAARLLAMWIAGNPYEGIAEPTAVQLLLAEGFYRPGRVPDPVWLLPMPAVGEPVRWGWDRRLVSSYWGRSSLIPGGQVPGWREGHRITAGLGDYLAGLPLPERRAASVFAEAWAERWPGNPLDPDRPPPYGAFLHFLLNRAPVIARQLNLAAEEALRALQLGFRYLVRAEPAMAGAYEPFIRACEAAEPFRHRLATLPALRTPEFQAWEMEGFRWLGPALSLE</sequence>
<gene>
    <name evidence="2" type="ordered locus">STH656</name>
</gene>
<evidence type="ECO:0000256" key="1">
    <source>
        <dbReference type="SAM" id="MobiDB-lite"/>
    </source>
</evidence>
<proteinExistence type="predicted"/>
<dbReference type="PANTHER" id="PTHR38133:SF1">
    <property type="entry name" value="SLR1429 PROTEIN"/>
    <property type="match status" value="1"/>
</dbReference>